<feature type="transmembrane region" description="Helical" evidence="1">
    <location>
        <begin position="399"/>
        <end position="421"/>
    </location>
</feature>
<keyword evidence="3" id="KW-1185">Reference proteome</keyword>
<organism evidence="2 3">
    <name type="scientific">Virgibacillus phasianinus</name>
    <dbReference type="NCBI Taxonomy" id="2017483"/>
    <lineage>
        <taxon>Bacteria</taxon>
        <taxon>Bacillati</taxon>
        <taxon>Bacillota</taxon>
        <taxon>Bacilli</taxon>
        <taxon>Bacillales</taxon>
        <taxon>Bacillaceae</taxon>
        <taxon>Virgibacillus</taxon>
    </lineage>
</organism>
<dbReference type="OrthoDB" id="2444734at2"/>
<feature type="transmembrane region" description="Helical" evidence="1">
    <location>
        <begin position="433"/>
        <end position="453"/>
    </location>
</feature>
<evidence type="ECO:0000256" key="1">
    <source>
        <dbReference type="SAM" id="Phobius"/>
    </source>
</evidence>
<dbReference type="Proteomes" id="UP000198312">
    <property type="component" value="Chromosome"/>
</dbReference>
<dbReference type="KEGG" id="vil:CFK37_14500"/>
<sequence>MKKNLVKQLYWVIPVVIMMFGLVLLFYQNYAKVTEPPAPNWSRGLTIGQTNVDRLPPIKNTKNGGFIVTSFENQKLTATTVNSDFTVQDKKVYNIPVDKWTEVYQQDNHIIYSDYTNIYDKDSNRLVPDIEQFYPLNNTIFYVKENALYQLSPENKKSTKIMDIDLNKQDIALQESESGINILTSSLDTRDVTITLHQLHNQKINQLYQTKMPITPGKVVNDISFVLDKQKLGILLQEELEAPQGQQQYFNYFMETTLTAKSQQPLRELTFQDPAGNGQLNEISHVVLKYNNGKLNLLFQASGQTNTQYKNGSTTFNIYMTEISESGTNTVRRSNTPAISIKPQWVNNETIAWLDLNSDGNEINISSSDIAAISQATGFNQGDWIRSLGKTLGMLSSSIFAIAISAIWFIWPVAFIALMYFFRSRTIDRDPVWIFYTGIGIYAIAALAFKNSFFVQSIYTNAPDYLTFTGSSYFFMILFAVITYGIALLTKRENEWDSPVRVIYFVGVHILLLTTFFGPYVL</sequence>
<keyword evidence="1" id="KW-0472">Membrane</keyword>
<feature type="transmembrane region" description="Helical" evidence="1">
    <location>
        <begin position="502"/>
        <end position="521"/>
    </location>
</feature>
<dbReference type="RefSeq" id="WP_089062534.1">
    <property type="nucleotide sequence ID" value="NZ_CP022315.1"/>
</dbReference>
<evidence type="ECO:0000313" key="2">
    <source>
        <dbReference type="EMBL" id="ASK63275.1"/>
    </source>
</evidence>
<keyword evidence="1" id="KW-0812">Transmembrane</keyword>
<feature type="transmembrane region" description="Helical" evidence="1">
    <location>
        <begin position="9"/>
        <end position="27"/>
    </location>
</feature>
<reference evidence="2 3" key="1">
    <citation type="submission" date="2017-07" db="EMBL/GenBank/DDBJ databases">
        <title>Virgibacillus sp. LM2416.</title>
        <authorList>
            <person name="Tak E.J."/>
            <person name="Bae J.-W."/>
        </authorList>
    </citation>
    <scope>NUCLEOTIDE SEQUENCE [LARGE SCALE GENOMIC DNA]</scope>
    <source>
        <strain evidence="2 3">LM2416</strain>
    </source>
</reference>
<dbReference type="AlphaFoldDB" id="A0A220U5F1"/>
<keyword evidence="1" id="KW-1133">Transmembrane helix</keyword>
<dbReference type="EMBL" id="CP022315">
    <property type="protein sequence ID" value="ASK63275.1"/>
    <property type="molecule type" value="Genomic_DNA"/>
</dbReference>
<proteinExistence type="predicted"/>
<feature type="transmembrane region" description="Helical" evidence="1">
    <location>
        <begin position="473"/>
        <end position="490"/>
    </location>
</feature>
<accession>A0A220U5F1</accession>
<name>A0A220U5F1_9BACI</name>
<protein>
    <submittedName>
        <fullName evidence="2">Uncharacterized protein</fullName>
    </submittedName>
</protein>
<evidence type="ECO:0000313" key="3">
    <source>
        <dbReference type="Proteomes" id="UP000198312"/>
    </source>
</evidence>
<gene>
    <name evidence="2" type="ORF">CFK37_14500</name>
</gene>